<gene>
    <name evidence="3" type="ORF">CHIRRI_LOCUS11354</name>
</gene>
<sequence>MLRSVILCILVAAAFASPVDQVRSMCDNDGDSFTCLKYKLMSYLETIVSKDNYKLTDAVEVRSNGYTPAFESRGDKDVFEKVEDYIQSHDATFKLPAAGAEITLSSKAVNDGELDLNVKFAGVEERGKKSKLKKIMIPILVFVLLKAMTLVPLALGVLGLKAWNALQLSFFSFIVSFALAVFQLCKKLAVDNHHPQISTHGHFVDAGRSFVEDLFQEPIPEGQNLAYNAYV</sequence>
<dbReference type="AlphaFoldDB" id="A0A9N9S321"/>
<evidence type="ECO:0000256" key="2">
    <source>
        <dbReference type="SAM" id="SignalP"/>
    </source>
</evidence>
<protein>
    <recommendedName>
        <fullName evidence="5">Osiris 19</fullName>
    </recommendedName>
</protein>
<evidence type="ECO:0000313" key="3">
    <source>
        <dbReference type="EMBL" id="CAG9808515.1"/>
    </source>
</evidence>
<keyword evidence="1" id="KW-1133">Transmembrane helix</keyword>
<dbReference type="Pfam" id="PF07898">
    <property type="entry name" value="DUF1676"/>
    <property type="match status" value="1"/>
</dbReference>
<feature type="signal peptide" evidence="2">
    <location>
        <begin position="1"/>
        <end position="16"/>
    </location>
</feature>
<proteinExistence type="predicted"/>
<dbReference type="GO" id="GO:0016020">
    <property type="term" value="C:membrane"/>
    <property type="evidence" value="ECO:0007669"/>
    <property type="project" value="TreeGrafter"/>
</dbReference>
<name>A0A9N9S321_9DIPT</name>
<evidence type="ECO:0008006" key="5">
    <source>
        <dbReference type="Google" id="ProtNLM"/>
    </source>
</evidence>
<dbReference type="PANTHER" id="PTHR21879:SF6">
    <property type="entry name" value="OSIRIS 19, ISOFORM A"/>
    <property type="match status" value="1"/>
</dbReference>
<dbReference type="Proteomes" id="UP001153620">
    <property type="component" value="Chromosome 3"/>
</dbReference>
<feature type="transmembrane region" description="Helical" evidence="1">
    <location>
        <begin position="165"/>
        <end position="184"/>
    </location>
</feature>
<feature type="transmembrane region" description="Helical" evidence="1">
    <location>
        <begin position="135"/>
        <end position="158"/>
    </location>
</feature>
<evidence type="ECO:0000313" key="4">
    <source>
        <dbReference type="Proteomes" id="UP001153620"/>
    </source>
</evidence>
<keyword evidence="4" id="KW-1185">Reference proteome</keyword>
<keyword evidence="1" id="KW-0812">Transmembrane</keyword>
<feature type="chain" id="PRO_5040120265" description="Osiris 19" evidence="2">
    <location>
        <begin position="17"/>
        <end position="231"/>
    </location>
</feature>
<organism evidence="3 4">
    <name type="scientific">Chironomus riparius</name>
    <dbReference type="NCBI Taxonomy" id="315576"/>
    <lineage>
        <taxon>Eukaryota</taxon>
        <taxon>Metazoa</taxon>
        <taxon>Ecdysozoa</taxon>
        <taxon>Arthropoda</taxon>
        <taxon>Hexapoda</taxon>
        <taxon>Insecta</taxon>
        <taxon>Pterygota</taxon>
        <taxon>Neoptera</taxon>
        <taxon>Endopterygota</taxon>
        <taxon>Diptera</taxon>
        <taxon>Nematocera</taxon>
        <taxon>Chironomoidea</taxon>
        <taxon>Chironomidae</taxon>
        <taxon>Chironominae</taxon>
        <taxon>Chironomus</taxon>
    </lineage>
</organism>
<keyword evidence="2" id="KW-0732">Signal</keyword>
<dbReference type="PANTHER" id="PTHR21879">
    <property type="entry name" value="FI03362P-RELATED-RELATED"/>
    <property type="match status" value="1"/>
</dbReference>
<reference evidence="3" key="1">
    <citation type="submission" date="2022-01" db="EMBL/GenBank/DDBJ databases">
        <authorList>
            <person name="King R."/>
        </authorList>
    </citation>
    <scope>NUCLEOTIDE SEQUENCE</scope>
</reference>
<reference evidence="3" key="2">
    <citation type="submission" date="2022-10" db="EMBL/GenBank/DDBJ databases">
        <authorList>
            <consortium name="ENA_rothamsted_submissions"/>
            <consortium name="culmorum"/>
            <person name="King R."/>
        </authorList>
    </citation>
    <scope>NUCLEOTIDE SEQUENCE</scope>
</reference>
<evidence type="ECO:0000256" key="1">
    <source>
        <dbReference type="SAM" id="Phobius"/>
    </source>
</evidence>
<dbReference type="OrthoDB" id="6622845at2759"/>
<dbReference type="EMBL" id="OU895879">
    <property type="protein sequence ID" value="CAG9808515.1"/>
    <property type="molecule type" value="Genomic_DNA"/>
</dbReference>
<accession>A0A9N9S321</accession>
<dbReference type="InterPro" id="IPR012464">
    <property type="entry name" value="DUF1676"/>
</dbReference>
<keyword evidence="1" id="KW-0472">Membrane</keyword>